<organism evidence="2 3">
    <name type="scientific">Decorospora gaudefroyi</name>
    <dbReference type="NCBI Taxonomy" id="184978"/>
    <lineage>
        <taxon>Eukaryota</taxon>
        <taxon>Fungi</taxon>
        <taxon>Dikarya</taxon>
        <taxon>Ascomycota</taxon>
        <taxon>Pezizomycotina</taxon>
        <taxon>Dothideomycetes</taxon>
        <taxon>Pleosporomycetidae</taxon>
        <taxon>Pleosporales</taxon>
        <taxon>Pleosporineae</taxon>
        <taxon>Pleosporaceae</taxon>
        <taxon>Decorospora</taxon>
    </lineage>
</organism>
<name>A0A6A5K0P2_9PLEO</name>
<dbReference type="GO" id="GO:0003700">
    <property type="term" value="F:DNA-binding transcription factor activity"/>
    <property type="evidence" value="ECO:0007669"/>
    <property type="project" value="InterPro"/>
</dbReference>
<dbReference type="SUPFAM" id="SSF57959">
    <property type="entry name" value="Leucine zipper domain"/>
    <property type="match status" value="1"/>
</dbReference>
<dbReference type="CDD" id="cd14688">
    <property type="entry name" value="bZIP_YAP"/>
    <property type="match status" value="1"/>
</dbReference>
<dbReference type="EMBL" id="ML975371">
    <property type="protein sequence ID" value="KAF1831165.1"/>
    <property type="molecule type" value="Genomic_DNA"/>
</dbReference>
<gene>
    <name evidence="2" type="ORF">BDW02DRAFT_505845</name>
</gene>
<feature type="region of interest" description="Disordered" evidence="1">
    <location>
        <begin position="129"/>
        <end position="156"/>
    </location>
</feature>
<evidence type="ECO:0000256" key="1">
    <source>
        <dbReference type="SAM" id="MobiDB-lite"/>
    </source>
</evidence>
<protein>
    <recommendedName>
        <fullName evidence="4">BZIP domain-containing protein</fullName>
    </recommendedName>
</protein>
<evidence type="ECO:0008006" key="4">
    <source>
        <dbReference type="Google" id="ProtNLM"/>
    </source>
</evidence>
<dbReference type="PANTHER" id="PTHR40618:SF1">
    <property type="entry name" value="B-ZIP TRANSCRIPTION FACTOR (EUROFUNG)"/>
    <property type="match status" value="1"/>
</dbReference>
<evidence type="ECO:0000313" key="3">
    <source>
        <dbReference type="Proteomes" id="UP000800040"/>
    </source>
</evidence>
<dbReference type="AlphaFoldDB" id="A0A6A5K0P2"/>
<sequence>MTSSESEEQVPARKRSRRSNSGEDGGAGGKKTRGRPRVDTQDATAADRRRTQIRLAQRAYRQRKETTISSLKNQSSQLVSTIEQMNNTFGRLNDSAVKSGLLQLDPALAEEFKSVTETFANLVKTAGESYDDDEDCEGTEGKKETRKPAEPEPGRDVEVEAEGQHVDWGFSGTTNALPKVHSALCYLDDRRIFILQCCANVDRQDRMHQTLPIPESYFSHLGAAYSQRDSSGTGLVRRRQFTVGEVLGQTHRVLPPPEQPPHSSSQPPELPFGLVHLEEQAPFTSLNPHIYSVHIPTPDVTPPMTRLSTPLMQLPKLSTKTLPPITTYSFQETTFARHLARAALEAGFQLIGNAEARPMVVNHVFKLSLLYFNTEELHTRFRIILARSTKEDLDWWGTPFIHLGGAGTHYPRRDASGNLIPVRNGWTVRQIGPREKKTHRLENTEDGRSEELNGVELDGFDGEWFDSHDVQGYLEEKYACRLDPKSSFAQCLVDEEDEAPASLPEGYHSTVRRASGESSALGLSPTITNSSTNSSASISPPNNTYKLPDTTAFGLDIPFHNSPTRDYPSDMAKLNYDLSFDQTLDLDLASGFDYGFGGHSVFAGVDLGLDMMAETVESLPVVKQKRKRLACVDVSRLLDEIIKSGICLGRAPGYRRKGVDMAVQKALIWGE</sequence>
<dbReference type="PANTHER" id="PTHR40618">
    <property type="entry name" value="B-ZIP TRANSCRIPTION FACTOR (EUROFUNG)-RELATED"/>
    <property type="match status" value="1"/>
</dbReference>
<feature type="region of interest" description="Disordered" evidence="1">
    <location>
        <begin position="251"/>
        <end position="270"/>
    </location>
</feature>
<feature type="compositionally biased region" description="Low complexity" evidence="1">
    <location>
        <begin position="524"/>
        <end position="543"/>
    </location>
</feature>
<dbReference type="InterPro" id="IPR046347">
    <property type="entry name" value="bZIP_sf"/>
</dbReference>
<dbReference type="OrthoDB" id="3555317at2759"/>
<feature type="compositionally biased region" description="Basic and acidic residues" evidence="1">
    <location>
        <begin position="36"/>
        <end position="50"/>
    </location>
</feature>
<feature type="region of interest" description="Disordered" evidence="1">
    <location>
        <begin position="1"/>
        <end position="53"/>
    </location>
</feature>
<evidence type="ECO:0000313" key="2">
    <source>
        <dbReference type="EMBL" id="KAF1831165.1"/>
    </source>
</evidence>
<reference evidence="2" key="1">
    <citation type="submission" date="2020-01" db="EMBL/GenBank/DDBJ databases">
        <authorList>
            <consortium name="DOE Joint Genome Institute"/>
            <person name="Haridas S."/>
            <person name="Albert R."/>
            <person name="Binder M."/>
            <person name="Bloem J."/>
            <person name="Labutti K."/>
            <person name="Salamov A."/>
            <person name="Andreopoulos B."/>
            <person name="Baker S.E."/>
            <person name="Barry K."/>
            <person name="Bills G."/>
            <person name="Bluhm B.H."/>
            <person name="Cannon C."/>
            <person name="Castanera R."/>
            <person name="Culley D.E."/>
            <person name="Daum C."/>
            <person name="Ezra D."/>
            <person name="Gonzalez J.B."/>
            <person name="Henrissat B."/>
            <person name="Kuo A."/>
            <person name="Liang C."/>
            <person name="Lipzen A."/>
            <person name="Lutzoni F."/>
            <person name="Magnuson J."/>
            <person name="Mondo S."/>
            <person name="Nolan M."/>
            <person name="Ohm R."/>
            <person name="Pangilinan J."/>
            <person name="Park H.-J."/>
            <person name="Ramirez L."/>
            <person name="Alfaro M."/>
            <person name="Sun H."/>
            <person name="Tritt A."/>
            <person name="Yoshinaga Y."/>
            <person name="Zwiers L.-H."/>
            <person name="Turgeon B.G."/>
            <person name="Goodwin S.B."/>
            <person name="Spatafora J.W."/>
            <person name="Crous P.W."/>
            <person name="Grigoriev I.V."/>
        </authorList>
    </citation>
    <scope>NUCLEOTIDE SEQUENCE</scope>
    <source>
        <strain evidence="2">P77</strain>
    </source>
</reference>
<dbReference type="Gene3D" id="1.20.5.170">
    <property type="match status" value="1"/>
</dbReference>
<feature type="compositionally biased region" description="Acidic residues" evidence="1">
    <location>
        <begin position="129"/>
        <end position="138"/>
    </location>
</feature>
<proteinExistence type="predicted"/>
<dbReference type="Proteomes" id="UP000800040">
    <property type="component" value="Unassembled WGS sequence"/>
</dbReference>
<keyword evidence="3" id="KW-1185">Reference proteome</keyword>
<feature type="compositionally biased region" description="Basic and acidic residues" evidence="1">
    <location>
        <begin position="139"/>
        <end position="156"/>
    </location>
</feature>
<feature type="region of interest" description="Disordered" evidence="1">
    <location>
        <begin position="498"/>
        <end position="543"/>
    </location>
</feature>
<accession>A0A6A5K0P2</accession>